<keyword evidence="3" id="KW-1185">Reference proteome</keyword>
<protein>
    <submittedName>
        <fullName evidence="2">Uncharacterized protein</fullName>
    </submittedName>
</protein>
<evidence type="ECO:0000313" key="3">
    <source>
        <dbReference type="Proteomes" id="UP001162156"/>
    </source>
</evidence>
<name>A0AAV8ZVE8_9CUCU</name>
<dbReference type="Proteomes" id="UP001162156">
    <property type="component" value="Unassembled WGS sequence"/>
</dbReference>
<evidence type="ECO:0000313" key="2">
    <source>
        <dbReference type="EMBL" id="KAJ8971993.1"/>
    </source>
</evidence>
<feature type="region of interest" description="Disordered" evidence="1">
    <location>
        <begin position="1"/>
        <end position="66"/>
    </location>
</feature>
<accession>A0AAV8ZVE8</accession>
<reference evidence="2" key="1">
    <citation type="journal article" date="2023" name="Insect Mol. Biol.">
        <title>Genome sequencing provides insights into the evolution of gene families encoding plant cell wall-degrading enzymes in longhorned beetles.</title>
        <authorList>
            <person name="Shin N.R."/>
            <person name="Okamura Y."/>
            <person name="Kirsch R."/>
            <person name="Pauchet Y."/>
        </authorList>
    </citation>
    <scope>NUCLEOTIDE SEQUENCE</scope>
    <source>
        <strain evidence="2">RBIC_L_NR</strain>
    </source>
</reference>
<dbReference type="AlphaFoldDB" id="A0AAV8ZVE8"/>
<dbReference type="EMBL" id="JANEYF010000134">
    <property type="protein sequence ID" value="KAJ8971993.1"/>
    <property type="molecule type" value="Genomic_DNA"/>
</dbReference>
<gene>
    <name evidence="2" type="ORF">NQ314_000439</name>
</gene>
<sequence length="66" mass="7218">MRKQNQGSRLNKVADLNSGPLEFGTSNGNNNIVKRPISVSRNVVSGTENNNRNRMVKVGIPQPQVS</sequence>
<comment type="caution">
    <text evidence="2">The sequence shown here is derived from an EMBL/GenBank/DDBJ whole genome shotgun (WGS) entry which is preliminary data.</text>
</comment>
<organism evidence="2 3">
    <name type="scientific">Rhamnusium bicolor</name>
    <dbReference type="NCBI Taxonomy" id="1586634"/>
    <lineage>
        <taxon>Eukaryota</taxon>
        <taxon>Metazoa</taxon>
        <taxon>Ecdysozoa</taxon>
        <taxon>Arthropoda</taxon>
        <taxon>Hexapoda</taxon>
        <taxon>Insecta</taxon>
        <taxon>Pterygota</taxon>
        <taxon>Neoptera</taxon>
        <taxon>Endopterygota</taxon>
        <taxon>Coleoptera</taxon>
        <taxon>Polyphaga</taxon>
        <taxon>Cucujiformia</taxon>
        <taxon>Chrysomeloidea</taxon>
        <taxon>Cerambycidae</taxon>
        <taxon>Lepturinae</taxon>
        <taxon>Rhagiini</taxon>
        <taxon>Rhamnusium</taxon>
    </lineage>
</organism>
<proteinExistence type="predicted"/>
<feature type="compositionally biased region" description="Polar residues" evidence="1">
    <location>
        <begin position="39"/>
        <end position="53"/>
    </location>
</feature>
<evidence type="ECO:0000256" key="1">
    <source>
        <dbReference type="SAM" id="MobiDB-lite"/>
    </source>
</evidence>